<dbReference type="PANTHER" id="PTHR28027:SF2">
    <property type="entry name" value="TRANSCRIPTIONAL REGULATOR MIT1"/>
    <property type="match status" value="1"/>
</dbReference>
<keyword evidence="4" id="KW-1185">Reference proteome</keyword>
<protein>
    <submittedName>
        <fullName evidence="3">Camp independent regulatory protein</fullName>
    </submittedName>
</protein>
<feature type="compositionally biased region" description="Basic residues" evidence="2">
    <location>
        <begin position="317"/>
        <end position="327"/>
    </location>
</feature>
<feature type="region of interest" description="Disordered" evidence="2">
    <location>
        <begin position="353"/>
        <end position="387"/>
    </location>
</feature>
<reference evidence="3" key="2">
    <citation type="submission" date="2023-06" db="EMBL/GenBank/DDBJ databases">
        <authorList>
            <consortium name="Lawrence Berkeley National Laboratory"/>
            <person name="Haridas S."/>
            <person name="Hensen N."/>
            <person name="Bonometti L."/>
            <person name="Westerberg I."/>
            <person name="Brannstrom I.O."/>
            <person name="Guillou S."/>
            <person name="Cros-Aarteil S."/>
            <person name="Calhoun S."/>
            <person name="Kuo A."/>
            <person name="Mondo S."/>
            <person name="Pangilinan J."/>
            <person name="Riley R."/>
            <person name="Labutti K."/>
            <person name="Andreopoulos B."/>
            <person name="Lipzen A."/>
            <person name="Chen C."/>
            <person name="Yanf M."/>
            <person name="Daum C."/>
            <person name="Ng V."/>
            <person name="Clum A."/>
            <person name="Steindorff A."/>
            <person name="Ohm R."/>
            <person name="Martin F."/>
            <person name="Silar P."/>
            <person name="Natvig D."/>
            <person name="Lalanne C."/>
            <person name="Gautier V."/>
            <person name="Ament-Velasquez S.L."/>
            <person name="Kruys A."/>
            <person name="Hutchinson M.I."/>
            <person name="Powell A.J."/>
            <person name="Barry K."/>
            <person name="Miller A.N."/>
            <person name="Grigoriev I.V."/>
            <person name="Debuchy R."/>
            <person name="Gladieux P."/>
            <person name="Thoren M.H."/>
            <person name="Johannesson H."/>
        </authorList>
    </citation>
    <scope>NUCLEOTIDE SEQUENCE</scope>
    <source>
        <strain evidence="3">CBS 958.72</strain>
    </source>
</reference>
<feature type="region of interest" description="Disordered" evidence="2">
    <location>
        <begin position="310"/>
        <end position="334"/>
    </location>
</feature>
<comment type="caution">
    <text evidence="3">The sequence shown here is derived from an EMBL/GenBank/DDBJ whole genome shotgun (WGS) entry which is preliminary data.</text>
</comment>
<dbReference type="Pfam" id="PF09729">
    <property type="entry name" value="Gti1_Pac2"/>
    <property type="match status" value="1"/>
</dbReference>
<evidence type="ECO:0000256" key="2">
    <source>
        <dbReference type="SAM" id="MobiDB-lite"/>
    </source>
</evidence>
<evidence type="ECO:0000313" key="3">
    <source>
        <dbReference type="EMBL" id="KAK3379604.1"/>
    </source>
</evidence>
<gene>
    <name evidence="3" type="ORF">B0T24DRAFT_163976</name>
</gene>
<dbReference type="PANTHER" id="PTHR28027">
    <property type="entry name" value="TRANSCRIPTIONAL REGULATOR MIT1"/>
    <property type="match status" value="1"/>
</dbReference>
<accession>A0AAE0NDQ3</accession>
<evidence type="ECO:0000313" key="4">
    <source>
        <dbReference type="Proteomes" id="UP001287356"/>
    </source>
</evidence>
<dbReference type="EMBL" id="JAULSN010000002">
    <property type="protein sequence ID" value="KAK3379604.1"/>
    <property type="molecule type" value="Genomic_DNA"/>
</dbReference>
<reference evidence="3" key="1">
    <citation type="journal article" date="2023" name="Mol. Phylogenet. Evol.">
        <title>Genome-scale phylogeny and comparative genomics of the fungal order Sordariales.</title>
        <authorList>
            <person name="Hensen N."/>
            <person name="Bonometti L."/>
            <person name="Westerberg I."/>
            <person name="Brannstrom I.O."/>
            <person name="Guillou S."/>
            <person name="Cros-Aarteil S."/>
            <person name="Calhoun S."/>
            <person name="Haridas S."/>
            <person name="Kuo A."/>
            <person name="Mondo S."/>
            <person name="Pangilinan J."/>
            <person name="Riley R."/>
            <person name="LaButti K."/>
            <person name="Andreopoulos B."/>
            <person name="Lipzen A."/>
            <person name="Chen C."/>
            <person name="Yan M."/>
            <person name="Daum C."/>
            <person name="Ng V."/>
            <person name="Clum A."/>
            <person name="Steindorff A."/>
            <person name="Ohm R.A."/>
            <person name="Martin F."/>
            <person name="Silar P."/>
            <person name="Natvig D.O."/>
            <person name="Lalanne C."/>
            <person name="Gautier V."/>
            <person name="Ament-Velasquez S.L."/>
            <person name="Kruys A."/>
            <person name="Hutchinson M.I."/>
            <person name="Powell A.J."/>
            <person name="Barry K."/>
            <person name="Miller A.N."/>
            <person name="Grigoriev I.V."/>
            <person name="Debuchy R."/>
            <person name="Gladieux P."/>
            <person name="Hiltunen Thoren M."/>
            <person name="Johannesson H."/>
        </authorList>
    </citation>
    <scope>NUCLEOTIDE SEQUENCE</scope>
    <source>
        <strain evidence="3">CBS 958.72</strain>
    </source>
</reference>
<dbReference type="AlphaFoldDB" id="A0AAE0NDQ3"/>
<evidence type="ECO:0000256" key="1">
    <source>
        <dbReference type="ARBA" id="ARBA00008359"/>
    </source>
</evidence>
<feature type="region of interest" description="Disordered" evidence="2">
    <location>
        <begin position="396"/>
        <end position="415"/>
    </location>
</feature>
<dbReference type="GO" id="GO:0003677">
    <property type="term" value="F:DNA binding"/>
    <property type="evidence" value="ECO:0007669"/>
    <property type="project" value="TreeGrafter"/>
</dbReference>
<comment type="similarity">
    <text evidence="1">Belongs to the MIT1/WOR1 family.</text>
</comment>
<dbReference type="InterPro" id="IPR018608">
    <property type="entry name" value="Gti1/Pac2"/>
</dbReference>
<sequence>MPTSGQGPMDLEPTWIGYVATTMDALILFQLSLNGPLFHVPRRPHDRERAGLIVSGNTFIYEEQASGIKRWTDGFNWSPSRILGNFLIYRELEKPFAPGEKKRAMKKNRNGITKPADRLTQRNVPNNLFGDGRVLNGTELPTLSQTHPDLDRGLVGSLVDSYPFKEKGLIKKTISIAWRGIPHHLVSYYNIDDVKSGKLLPISQMEEYRNVMPCTELLESQNFRVPLDHEEMQYGAGRGLPTPFDGMMEGWEPQQVMGGMGGMGGMSPHYQQHQPDKANGHHQSHHQYIPMPHSQLPQYNQPYHNQPQMHQSQHQMHQMHQHQHQHQHGLTNLNSYAPYDGSVWSNGPGRHASVSALRGESRPEFSAPATIDHPSRRSSIPFSYAGKPQAFTGQHLSLTGQRSGPTSQQPGSMGQQLAADLDDADLDNPGLGNADLDPNGHSYYFTN</sequence>
<organism evidence="3 4">
    <name type="scientific">Lasiosphaeria ovina</name>
    <dbReference type="NCBI Taxonomy" id="92902"/>
    <lineage>
        <taxon>Eukaryota</taxon>
        <taxon>Fungi</taxon>
        <taxon>Dikarya</taxon>
        <taxon>Ascomycota</taxon>
        <taxon>Pezizomycotina</taxon>
        <taxon>Sordariomycetes</taxon>
        <taxon>Sordariomycetidae</taxon>
        <taxon>Sordariales</taxon>
        <taxon>Lasiosphaeriaceae</taxon>
        <taxon>Lasiosphaeria</taxon>
    </lineage>
</organism>
<name>A0AAE0NDQ3_9PEZI</name>
<dbReference type="Proteomes" id="UP001287356">
    <property type="component" value="Unassembled WGS sequence"/>
</dbReference>
<feature type="region of interest" description="Disordered" evidence="2">
    <location>
        <begin position="422"/>
        <end position="447"/>
    </location>
</feature>
<proteinExistence type="inferred from homology"/>